<organism evidence="1 2">
    <name type="scientific">Cyclotella atomus</name>
    <dbReference type="NCBI Taxonomy" id="382360"/>
    <lineage>
        <taxon>Eukaryota</taxon>
        <taxon>Sar</taxon>
        <taxon>Stramenopiles</taxon>
        <taxon>Ochrophyta</taxon>
        <taxon>Bacillariophyta</taxon>
        <taxon>Coscinodiscophyceae</taxon>
        <taxon>Thalassiosirophycidae</taxon>
        <taxon>Stephanodiscales</taxon>
        <taxon>Stephanodiscaceae</taxon>
        <taxon>Cyclotella</taxon>
    </lineage>
</organism>
<name>A0ABD3PH20_9STRA</name>
<dbReference type="Proteomes" id="UP001530400">
    <property type="component" value="Unassembled WGS sequence"/>
</dbReference>
<dbReference type="Gene3D" id="3.40.800.20">
    <property type="entry name" value="Histone deacetylase domain"/>
    <property type="match status" value="1"/>
</dbReference>
<protein>
    <recommendedName>
        <fullName evidence="3">Histone deacetylase</fullName>
    </recommendedName>
</protein>
<accession>A0ABD3PH20</accession>
<evidence type="ECO:0000313" key="1">
    <source>
        <dbReference type="EMBL" id="KAL3787037.1"/>
    </source>
</evidence>
<dbReference type="AlphaFoldDB" id="A0ABD3PH20"/>
<keyword evidence="2" id="KW-1185">Reference proteome</keyword>
<gene>
    <name evidence="1" type="ORF">ACHAWO_003670</name>
</gene>
<evidence type="ECO:0008006" key="3">
    <source>
        <dbReference type="Google" id="ProtNLM"/>
    </source>
</evidence>
<comment type="caution">
    <text evidence="1">The sequence shown here is derived from an EMBL/GenBank/DDBJ whole genome shotgun (WGS) entry which is preliminary data.</text>
</comment>
<evidence type="ECO:0000313" key="2">
    <source>
        <dbReference type="Proteomes" id="UP001530400"/>
    </source>
</evidence>
<dbReference type="EMBL" id="JALLPJ020000627">
    <property type="protein sequence ID" value="KAL3787037.1"/>
    <property type="molecule type" value="Genomic_DNA"/>
</dbReference>
<dbReference type="InterPro" id="IPR037138">
    <property type="entry name" value="His_deacetylse_dom_sf"/>
</dbReference>
<proteinExistence type="predicted"/>
<sequence>MTAESDSKRRVSYFYDAEVGNYHYGQGHPMKPHRVRCVMLFVIFVGHRGQRRLLVSSGQYNIHVS</sequence>
<reference evidence="1 2" key="1">
    <citation type="submission" date="2024-10" db="EMBL/GenBank/DDBJ databases">
        <title>Updated reference genomes for cyclostephanoid diatoms.</title>
        <authorList>
            <person name="Roberts W.R."/>
            <person name="Alverson A.J."/>
        </authorList>
    </citation>
    <scope>NUCLEOTIDE SEQUENCE [LARGE SCALE GENOMIC DNA]</scope>
    <source>
        <strain evidence="1 2">AJA010-31</strain>
    </source>
</reference>